<gene>
    <name evidence="4" type="ORF">FYK55_11640</name>
</gene>
<keyword evidence="4" id="KW-0808">Transferase</keyword>
<name>A0A5M6DF42_9BACT</name>
<dbReference type="Pfam" id="PF00534">
    <property type="entry name" value="Glycos_transf_1"/>
    <property type="match status" value="1"/>
</dbReference>
<dbReference type="Pfam" id="PF13439">
    <property type="entry name" value="Glyco_transf_4"/>
    <property type="match status" value="1"/>
</dbReference>
<dbReference type="AlphaFoldDB" id="A0A5M6DF42"/>
<feature type="region of interest" description="Disordered" evidence="1">
    <location>
        <begin position="1"/>
        <end position="28"/>
    </location>
</feature>
<dbReference type="PANTHER" id="PTHR45947">
    <property type="entry name" value="SULFOQUINOVOSYL TRANSFERASE SQD2"/>
    <property type="match status" value="1"/>
</dbReference>
<dbReference type="InterPro" id="IPR028098">
    <property type="entry name" value="Glyco_trans_4-like_N"/>
</dbReference>
<accession>A0A5M6DF42</accession>
<evidence type="ECO:0000259" key="3">
    <source>
        <dbReference type="Pfam" id="PF13439"/>
    </source>
</evidence>
<dbReference type="PANTHER" id="PTHR45947:SF3">
    <property type="entry name" value="SULFOQUINOVOSYL TRANSFERASE SQD2"/>
    <property type="match status" value="1"/>
</dbReference>
<dbReference type="EMBL" id="VWOX01000005">
    <property type="protein sequence ID" value="KAA5543815.1"/>
    <property type="molecule type" value="Genomic_DNA"/>
</dbReference>
<keyword evidence="5" id="KW-1185">Reference proteome</keyword>
<dbReference type="Proteomes" id="UP000324479">
    <property type="component" value="Unassembled WGS sequence"/>
</dbReference>
<proteinExistence type="predicted"/>
<comment type="caution">
    <text evidence="4">The sequence shown here is derived from an EMBL/GenBank/DDBJ whole genome shotgun (WGS) entry which is preliminary data.</text>
</comment>
<dbReference type="GO" id="GO:0016757">
    <property type="term" value="F:glycosyltransferase activity"/>
    <property type="evidence" value="ECO:0007669"/>
    <property type="project" value="InterPro"/>
</dbReference>
<feature type="domain" description="Glycosyltransferase subfamily 4-like N-terminal" evidence="3">
    <location>
        <begin position="57"/>
        <end position="258"/>
    </location>
</feature>
<protein>
    <submittedName>
        <fullName evidence="4">Glycosyltransferase</fullName>
    </submittedName>
</protein>
<evidence type="ECO:0000259" key="2">
    <source>
        <dbReference type="Pfam" id="PF00534"/>
    </source>
</evidence>
<evidence type="ECO:0000313" key="4">
    <source>
        <dbReference type="EMBL" id="KAA5543815.1"/>
    </source>
</evidence>
<evidence type="ECO:0000313" key="5">
    <source>
        <dbReference type="Proteomes" id="UP000324479"/>
    </source>
</evidence>
<dbReference type="Gene3D" id="3.40.50.2000">
    <property type="entry name" value="Glycogen Phosphorylase B"/>
    <property type="match status" value="2"/>
</dbReference>
<dbReference type="SUPFAM" id="SSF53756">
    <property type="entry name" value="UDP-Glycosyltransferase/glycogen phosphorylase"/>
    <property type="match status" value="1"/>
</dbReference>
<dbReference type="InterPro" id="IPR001296">
    <property type="entry name" value="Glyco_trans_1"/>
</dbReference>
<reference evidence="4 5" key="1">
    <citation type="submission" date="2019-08" db="EMBL/GenBank/DDBJ databases">
        <authorList>
            <person name="Dhanesh K."/>
            <person name="Kumar G."/>
            <person name="Sasikala C."/>
            <person name="Venkata Ramana C."/>
        </authorList>
    </citation>
    <scope>NUCLEOTIDE SEQUENCE [LARGE SCALE GENOMIC DNA]</scope>
    <source>
        <strain evidence="4 5">JC645</strain>
    </source>
</reference>
<feature type="domain" description="Glycosyl transferase family 1" evidence="2">
    <location>
        <begin position="275"/>
        <end position="427"/>
    </location>
</feature>
<organism evidence="4 5">
    <name type="scientific">Roseiconus nitratireducens</name>
    <dbReference type="NCBI Taxonomy" id="2605748"/>
    <lineage>
        <taxon>Bacteria</taxon>
        <taxon>Pseudomonadati</taxon>
        <taxon>Planctomycetota</taxon>
        <taxon>Planctomycetia</taxon>
        <taxon>Pirellulales</taxon>
        <taxon>Pirellulaceae</taxon>
        <taxon>Roseiconus</taxon>
    </lineage>
</organism>
<sequence>MRANRIRLPTRRDCGCRGPAGSRSRPNRHRCRIARRSAHLRETALKIIQISAADFGGGVETVVRQHHRELSRQGHQTQLLVGRKKGGERNTTVIPLRTGPKGALRTARWIQRNTGLQNLYAPGFRAIEQSFAFEPDVLHFHSLHGADSYAELAVVRRLSRRYPTVVTLHDFWLMTGHCGYPLECPRWLTGCGKCPDLTRYPAIEHDATRWNFARKRKLFKNRDIQLVVPSAWLLNQARRSPILRDCPISVVTNPVDVDTFSPAVQNPDRARFGIGEDETAVMLIANHLNNPYKGMDDGIAALNRVSDTKIKVVIVGNSADEVSKRLKVPSVALPYTTSTTDLAEYYRVADLLLMPSRCETFGLVAAEAMACGTPVIAFDAGALPEVIGDRDTGVVVTSRDTSAMAAEIDALAADRQLRRTMSHAAAERIRRLFHVSGHTRGTADVYERCIQAHACRLLEPGRLDPAPAG</sequence>
<dbReference type="InterPro" id="IPR050194">
    <property type="entry name" value="Glycosyltransferase_grp1"/>
</dbReference>
<evidence type="ECO:0000256" key="1">
    <source>
        <dbReference type="SAM" id="MobiDB-lite"/>
    </source>
</evidence>